<dbReference type="GO" id="GO:0006260">
    <property type="term" value="P:DNA replication"/>
    <property type="evidence" value="ECO:0007669"/>
    <property type="project" value="InterPro"/>
</dbReference>
<dbReference type="InterPro" id="IPR032284">
    <property type="entry name" value="RecQ_Zn-bd"/>
</dbReference>
<dbReference type="GO" id="GO:0009432">
    <property type="term" value="P:SOS response"/>
    <property type="evidence" value="ECO:0007669"/>
    <property type="project" value="InterPro"/>
</dbReference>
<dbReference type="GO" id="GO:0005524">
    <property type="term" value="F:ATP binding"/>
    <property type="evidence" value="ECO:0007669"/>
    <property type="project" value="UniProtKB-KW"/>
</dbReference>
<evidence type="ECO:0000256" key="11">
    <source>
        <dbReference type="ARBA" id="ARBA00023125"/>
    </source>
</evidence>
<dbReference type="GO" id="GO:0005737">
    <property type="term" value="C:cytoplasm"/>
    <property type="evidence" value="ECO:0007669"/>
    <property type="project" value="TreeGrafter"/>
</dbReference>
<dbReference type="GO" id="GO:0006310">
    <property type="term" value="P:DNA recombination"/>
    <property type="evidence" value="ECO:0007669"/>
    <property type="project" value="UniProtKB-KW"/>
</dbReference>
<dbReference type="NCBIfam" id="TIGR00614">
    <property type="entry name" value="recQ_fam"/>
    <property type="match status" value="1"/>
</dbReference>
<evidence type="ECO:0000256" key="13">
    <source>
        <dbReference type="ARBA" id="ARBA00023204"/>
    </source>
</evidence>
<keyword evidence="7" id="KW-0378">Hydrolase</keyword>
<dbReference type="InterPro" id="IPR018982">
    <property type="entry name" value="RQC_domain"/>
</dbReference>
<keyword evidence="11" id="KW-0238">DNA-binding</keyword>
<dbReference type="Pfam" id="PF09382">
    <property type="entry name" value="RQC"/>
    <property type="match status" value="1"/>
</dbReference>
<evidence type="ECO:0000256" key="4">
    <source>
        <dbReference type="ARBA" id="ARBA00022723"/>
    </source>
</evidence>
<keyword evidence="6" id="KW-0227">DNA damage</keyword>
<keyword evidence="13" id="KW-0234">DNA repair</keyword>
<dbReference type="GO" id="GO:0003677">
    <property type="term" value="F:DNA binding"/>
    <property type="evidence" value="ECO:0007669"/>
    <property type="project" value="UniProtKB-KW"/>
</dbReference>
<dbReference type="Pfam" id="PF16124">
    <property type="entry name" value="RecQ_Zn_bind"/>
    <property type="match status" value="1"/>
</dbReference>
<evidence type="ECO:0000256" key="1">
    <source>
        <dbReference type="ARBA" id="ARBA00001946"/>
    </source>
</evidence>
<dbReference type="NCBIfam" id="TIGR01389">
    <property type="entry name" value="recQ"/>
    <property type="match status" value="1"/>
</dbReference>
<comment type="cofactor">
    <cofactor evidence="1">
        <name>Mg(2+)</name>
        <dbReference type="ChEBI" id="CHEBI:18420"/>
    </cofactor>
</comment>
<dbReference type="InterPro" id="IPR010997">
    <property type="entry name" value="HRDC-like_sf"/>
</dbReference>
<dbReference type="PANTHER" id="PTHR13710:SF105">
    <property type="entry name" value="ATP-DEPENDENT DNA HELICASE Q1"/>
    <property type="match status" value="1"/>
</dbReference>
<keyword evidence="12" id="KW-0233">DNA recombination</keyword>
<dbReference type="GO" id="GO:0005694">
    <property type="term" value="C:chromosome"/>
    <property type="evidence" value="ECO:0007669"/>
    <property type="project" value="TreeGrafter"/>
</dbReference>
<dbReference type="InterPro" id="IPR027417">
    <property type="entry name" value="P-loop_NTPase"/>
</dbReference>
<dbReference type="FunFam" id="3.40.50.300:FF:000156">
    <property type="entry name" value="ATP-dependent DNA helicase recQ"/>
    <property type="match status" value="1"/>
</dbReference>
<comment type="caution">
    <text evidence="20">The sequence shown here is derived from an EMBL/GenBank/DDBJ whole genome shotgun (WGS) entry which is preliminary data.</text>
</comment>
<evidence type="ECO:0000313" key="20">
    <source>
        <dbReference type="EMBL" id="KKM14352.1"/>
    </source>
</evidence>
<dbReference type="GO" id="GO:0016787">
    <property type="term" value="F:hydrolase activity"/>
    <property type="evidence" value="ECO:0007669"/>
    <property type="project" value="UniProtKB-KW"/>
</dbReference>
<comment type="catalytic activity">
    <reaction evidence="15">
        <text>Couples ATP hydrolysis with the unwinding of duplex DNA by translocating in the 3'-5' direction.</text>
        <dbReference type="EC" id="5.6.2.4"/>
    </reaction>
</comment>
<comment type="cofactor">
    <cofactor evidence="2">
        <name>Zn(2+)</name>
        <dbReference type="ChEBI" id="CHEBI:29105"/>
    </cofactor>
</comment>
<dbReference type="PROSITE" id="PS50967">
    <property type="entry name" value="HRDC"/>
    <property type="match status" value="1"/>
</dbReference>
<dbReference type="Pfam" id="PF14493">
    <property type="entry name" value="HTH_40"/>
    <property type="match status" value="1"/>
</dbReference>
<dbReference type="SUPFAM" id="SSF52540">
    <property type="entry name" value="P-loop containing nucleoside triphosphate hydrolases"/>
    <property type="match status" value="1"/>
</dbReference>
<keyword evidence="10" id="KW-0067">ATP-binding</keyword>
<feature type="domain" description="Helicase C-terminal" evidence="19">
    <location>
        <begin position="211"/>
        <end position="359"/>
    </location>
</feature>
<evidence type="ECO:0000256" key="10">
    <source>
        <dbReference type="ARBA" id="ARBA00022840"/>
    </source>
</evidence>
<dbReference type="PANTHER" id="PTHR13710">
    <property type="entry name" value="DNA HELICASE RECQ FAMILY MEMBER"/>
    <property type="match status" value="1"/>
</dbReference>
<dbReference type="InterPro" id="IPR036388">
    <property type="entry name" value="WH-like_DNA-bd_sf"/>
</dbReference>
<dbReference type="Gene3D" id="1.10.10.10">
    <property type="entry name" value="Winged helix-like DNA-binding domain superfamily/Winged helix DNA-binding domain"/>
    <property type="match status" value="1"/>
</dbReference>
<comment type="similarity">
    <text evidence="3">Belongs to the helicase family. RecQ subfamily.</text>
</comment>
<dbReference type="Pfam" id="PF00570">
    <property type="entry name" value="HRDC"/>
    <property type="match status" value="1"/>
</dbReference>
<gene>
    <name evidence="20" type="ORF">LCGC14_1707000</name>
</gene>
<dbReference type="GO" id="GO:0043138">
    <property type="term" value="F:3'-5' DNA helicase activity"/>
    <property type="evidence" value="ECO:0007669"/>
    <property type="project" value="UniProtKB-EC"/>
</dbReference>
<dbReference type="InterPro" id="IPR002121">
    <property type="entry name" value="HRDC_dom"/>
</dbReference>
<dbReference type="SMART" id="SM00341">
    <property type="entry name" value="HRDC"/>
    <property type="match status" value="1"/>
</dbReference>
<dbReference type="AlphaFoldDB" id="A0A0F9HGS3"/>
<keyword evidence="5" id="KW-0547">Nucleotide-binding</keyword>
<dbReference type="InterPro" id="IPR014001">
    <property type="entry name" value="Helicase_ATP-bd"/>
</dbReference>
<evidence type="ECO:0000256" key="3">
    <source>
        <dbReference type="ARBA" id="ARBA00005446"/>
    </source>
</evidence>
<keyword evidence="4" id="KW-0479">Metal-binding</keyword>
<evidence type="ECO:0000256" key="14">
    <source>
        <dbReference type="ARBA" id="ARBA00023235"/>
    </source>
</evidence>
<keyword evidence="8" id="KW-0347">Helicase</keyword>
<dbReference type="Pfam" id="PF00271">
    <property type="entry name" value="Helicase_C"/>
    <property type="match status" value="1"/>
</dbReference>
<dbReference type="InterPro" id="IPR011545">
    <property type="entry name" value="DEAD/DEAH_box_helicase_dom"/>
</dbReference>
<dbReference type="EMBL" id="LAZR01015164">
    <property type="protein sequence ID" value="KKM14352.1"/>
    <property type="molecule type" value="Genomic_DNA"/>
</dbReference>
<dbReference type="FunFam" id="3.40.50.300:FF:000296">
    <property type="entry name" value="ATP-dependent DNA helicase RecQ"/>
    <property type="match status" value="1"/>
</dbReference>
<dbReference type="InterPro" id="IPR004589">
    <property type="entry name" value="DNA_helicase_ATP-dep_RecQ"/>
</dbReference>
<dbReference type="InterPro" id="IPR001650">
    <property type="entry name" value="Helicase_C-like"/>
</dbReference>
<dbReference type="GO" id="GO:0006281">
    <property type="term" value="P:DNA repair"/>
    <property type="evidence" value="ECO:0007669"/>
    <property type="project" value="UniProtKB-KW"/>
</dbReference>
<proteinExistence type="inferred from homology"/>
<dbReference type="InterPro" id="IPR029491">
    <property type="entry name" value="Helicase_HTH"/>
</dbReference>
<evidence type="ECO:0000256" key="16">
    <source>
        <dbReference type="ARBA" id="ARBA00034808"/>
    </source>
</evidence>
<evidence type="ECO:0000256" key="2">
    <source>
        <dbReference type="ARBA" id="ARBA00001947"/>
    </source>
</evidence>
<feature type="domain" description="HRDC" evidence="17">
    <location>
        <begin position="518"/>
        <end position="598"/>
    </location>
</feature>
<keyword evidence="9" id="KW-0862">Zinc</keyword>
<dbReference type="InterPro" id="IPR036390">
    <property type="entry name" value="WH_DNA-bd_sf"/>
</dbReference>
<evidence type="ECO:0000256" key="5">
    <source>
        <dbReference type="ARBA" id="ARBA00022741"/>
    </source>
</evidence>
<accession>A0A0F9HGS3</accession>
<evidence type="ECO:0000256" key="7">
    <source>
        <dbReference type="ARBA" id="ARBA00022801"/>
    </source>
</evidence>
<dbReference type="SUPFAM" id="SSF46785">
    <property type="entry name" value="Winged helix' DNA-binding domain"/>
    <property type="match status" value="1"/>
</dbReference>
<dbReference type="SMART" id="SM00956">
    <property type="entry name" value="RQC"/>
    <property type="match status" value="1"/>
</dbReference>
<organism evidence="20">
    <name type="scientific">marine sediment metagenome</name>
    <dbReference type="NCBI Taxonomy" id="412755"/>
    <lineage>
        <taxon>unclassified sequences</taxon>
        <taxon>metagenomes</taxon>
        <taxon>ecological metagenomes</taxon>
    </lineage>
</organism>
<dbReference type="SMART" id="SM00487">
    <property type="entry name" value="DEXDc"/>
    <property type="match status" value="1"/>
</dbReference>
<dbReference type="SMART" id="SM00490">
    <property type="entry name" value="HELICc"/>
    <property type="match status" value="1"/>
</dbReference>
<evidence type="ECO:0000256" key="8">
    <source>
        <dbReference type="ARBA" id="ARBA00022806"/>
    </source>
</evidence>
<evidence type="ECO:0000256" key="15">
    <source>
        <dbReference type="ARBA" id="ARBA00034617"/>
    </source>
</evidence>
<dbReference type="Gene3D" id="1.10.10.1390">
    <property type="entry name" value="ATP-dependent DNA helicase RecQ"/>
    <property type="match status" value="1"/>
</dbReference>
<dbReference type="PROSITE" id="PS51194">
    <property type="entry name" value="HELICASE_CTER"/>
    <property type="match status" value="1"/>
</dbReference>
<name>A0A0F9HGS3_9ZZZZ</name>
<dbReference type="GO" id="GO:0046872">
    <property type="term" value="F:metal ion binding"/>
    <property type="evidence" value="ECO:0007669"/>
    <property type="project" value="UniProtKB-KW"/>
</dbReference>
<evidence type="ECO:0000259" key="17">
    <source>
        <dbReference type="PROSITE" id="PS50967"/>
    </source>
</evidence>
<evidence type="ECO:0000256" key="6">
    <source>
        <dbReference type="ARBA" id="ARBA00022763"/>
    </source>
</evidence>
<protein>
    <recommendedName>
        <fullName evidence="16">DNA 3'-5' helicase</fullName>
        <ecNumber evidence="16">5.6.2.4</ecNumber>
    </recommendedName>
</protein>
<dbReference type="EC" id="5.6.2.4" evidence="16"/>
<evidence type="ECO:0000259" key="19">
    <source>
        <dbReference type="PROSITE" id="PS51194"/>
    </source>
</evidence>
<dbReference type="SUPFAM" id="SSF47819">
    <property type="entry name" value="HRDC-like"/>
    <property type="match status" value="1"/>
</dbReference>
<evidence type="ECO:0000259" key="18">
    <source>
        <dbReference type="PROSITE" id="PS51192"/>
    </source>
</evidence>
<dbReference type="InterPro" id="IPR044876">
    <property type="entry name" value="HRDC_dom_sf"/>
</dbReference>
<dbReference type="FunFam" id="1.10.150.80:FF:000002">
    <property type="entry name" value="ATP-dependent DNA helicase RecQ"/>
    <property type="match status" value="1"/>
</dbReference>
<dbReference type="PROSITE" id="PS51192">
    <property type="entry name" value="HELICASE_ATP_BIND_1"/>
    <property type="match status" value="1"/>
</dbReference>
<sequence>MLDTLKKVFGFQTFRPNQETIIKNILDKKDVFAVMPTGGGKSLCYQLPAKMMNGTTVVISPLISLMKDQVDAAIENGISAAFINSSLSPQEMSAVYQQLKNHILELLYIAPERFVMPSFLETLKAIPISLFAIDEAHCISEWGHDFRPDYLSLSGLTQTFPHIPVTAFTATATPRVQDDIISKIGLRSPYVIRASFNRQNLFYQVKSKIEVELQILEFLREHTDEPGIIYRTTRDSVFRLTEFLVDHGISALPYHAGLASDERKRNQEAFSRDKVAIIVATIAFGMGIDKSNVRFVIHADLPKNIESYYQETGRAGRDGELANCLLFFGRQDIPKIRYFIDQMPNDNERSIAMEKLNQTVKYASHNVCRRRHLLEYFGEDYSSENCGACDICVGKIEKVDITIDAQILMSAISRTSQRFGIRHIIDIVSGADTKRIRELQHDKIKTYGAGRHKEKKYWQFIIDELLAQDAIVQNGGQYPILILTKKGSNILYGREKIEGLKREEIKKKPKAFEVGGFEPYDEDLFERLRVLRKRLADEHKVPPYIIFSDMTLHEMCIYYPATLDEMKKISGVGDAKLERYGIDFTMEIKTYLDENPGISIPDRKPVALSVNMSHQKTKGGTIEKTYELFKEGLLIEEIAKARNLATSTITGHLESLIRDGRDIEIDRLIDPAKRNTIEKLFLTLKTWNAGPVVEHSNGTVSYDEAKLVRAYVRQKTNPP</sequence>
<dbReference type="Gene3D" id="3.40.50.300">
    <property type="entry name" value="P-loop containing nucleotide triphosphate hydrolases"/>
    <property type="match status" value="2"/>
</dbReference>
<feature type="domain" description="Helicase ATP-binding" evidence="18">
    <location>
        <begin position="22"/>
        <end position="190"/>
    </location>
</feature>
<evidence type="ECO:0000256" key="9">
    <source>
        <dbReference type="ARBA" id="ARBA00022833"/>
    </source>
</evidence>
<dbReference type="Gene3D" id="1.10.150.80">
    <property type="entry name" value="HRDC domain"/>
    <property type="match status" value="1"/>
</dbReference>
<reference evidence="20" key="1">
    <citation type="journal article" date="2015" name="Nature">
        <title>Complex archaea that bridge the gap between prokaryotes and eukaryotes.</title>
        <authorList>
            <person name="Spang A."/>
            <person name="Saw J.H."/>
            <person name="Jorgensen S.L."/>
            <person name="Zaremba-Niedzwiedzka K."/>
            <person name="Martijn J."/>
            <person name="Lind A.E."/>
            <person name="van Eijk R."/>
            <person name="Schleper C."/>
            <person name="Guy L."/>
            <person name="Ettema T.J."/>
        </authorList>
    </citation>
    <scope>NUCLEOTIDE SEQUENCE</scope>
</reference>
<dbReference type="GO" id="GO:0009378">
    <property type="term" value="F:four-way junction helicase activity"/>
    <property type="evidence" value="ECO:0007669"/>
    <property type="project" value="TreeGrafter"/>
</dbReference>
<dbReference type="CDD" id="cd18794">
    <property type="entry name" value="SF2_C_RecQ"/>
    <property type="match status" value="1"/>
</dbReference>
<dbReference type="Pfam" id="PF00270">
    <property type="entry name" value="DEAD"/>
    <property type="match status" value="1"/>
</dbReference>
<evidence type="ECO:0000256" key="12">
    <source>
        <dbReference type="ARBA" id="ARBA00023172"/>
    </source>
</evidence>
<keyword evidence="14" id="KW-0413">Isomerase</keyword>
<dbReference type="InterPro" id="IPR006293">
    <property type="entry name" value="DNA_helicase_ATP-dep_RecQ_bac"/>
</dbReference>
<dbReference type="CDD" id="cd17920">
    <property type="entry name" value="DEXHc_RecQ"/>
    <property type="match status" value="1"/>
</dbReference>